<comment type="caution">
    <text evidence="2">The sequence shown here is derived from an EMBL/GenBank/DDBJ whole genome shotgun (WGS) entry which is preliminary data.</text>
</comment>
<reference evidence="2" key="1">
    <citation type="journal article" date="2021" name="PeerJ">
        <title>Extensive microbial diversity within the chicken gut microbiome revealed by metagenomics and culture.</title>
        <authorList>
            <person name="Gilroy R."/>
            <person name="Ravi A."/>
            <person name="Getino M."/>
            <person name="Pursley I."/>
            <person name="Horton D.L."/>
            <person name="Alikhan N.F."/>
            <person name="Baker D."/>
            <person name="Gharbi K."/>
            <person name="Hall N."/>
            <person name="Watson M."/>
            <person name="Adriaenssens E.M."/>
            <person name="Foster-Nyarko E."/>
            <person name="Jarju S."/>
            <person name="Secka A."/>
            <person name="Antonio M."/>
            <person name="Oren A."/>
            <person name="Chaudhuri R.R."/>
            <person name="La Ragione R."/>
            <person name="Hildebrand F."/>
            <person name="Pallen M.J."/>
        </authorList>
    </citation>
    <scope>NUCLEOTIDE SEQUENCE</scope>
    <source>
        <strain evidence="2">USAMLcec3-2134</strain>
    </source>
</reference>
<protein>
    <submittedName>
        <fullName evidence="2">Phosphatase PAP2 family protein</fullName>
    </submittedName>
</protein>
<dbReference type="AlphaFoldDB" id="A0A9D2SCV2"/>
<name>A0A9D2SCV2_9FIRM</name>
<feature type="transmembrane region" description="Helical" evidence="1">
    <location>
        <begin position="191"/>
        <end position="210"/>
    </location>
</feature>
<evidence type="ECO:0000313" key="2">
    <source>
        <dbReference type="EMBL" id="HJB90368.1"/>
    </source>
</evidence>
<keyword evidence="1" id="KW-0472">Membrane</keyword>
<dbReference type="EMBL" id="DWXE01000009">
    <property type="protein sequence ID" value="HJB90368.1"/>
    <property type="molecule type" value="Genomic_DNA"/>
</dbReference>
<sequence length="229" mass="26507">MKAIYRKYGHALPALLFGAVYLTGFGLLENRGHADYRIVHMMIDDYIPFCEIFVVPYLLWFLYVPAVLIFLFFRNKTEYRKNAFFLCTGMAVFLLVSWVCPNIQHLRLQEFPRDNAFTHLIGLLWKVDTPTNLFPSIHVYNSLGAHLAVMHNRELSGRKWIRRGSLALCVSIILSTMFIKQHSAFDVLTAFLMGAVMHAAVYSFDLVTVWRGRLRYQASRRARKRPGIG</sequence>
<dbReference type="Proteomes" id="UP000886883">
    <property type="component" value="Unassembled WGS sequence"/>
</dbReference>
<keyword evidence="1" id="KW-0812">Transmembrane</keyword>
<gene>
    <name evidence="2" type="ORF">H9763_02750</name>
</gene>
<evidence type="ECO:0000256" key="1">
    <source>
        <dbReference type="SAM" id="Phobius"/>
    </source>
</evidence>
<feature type="transmembrane region" description="Helical" evidence="1">
    <location>
        <begin position="83"/>
        <end position="103"/>
    </location>
</feature>
<reference evidence="2" key="2">
    <citation type="submission" date="2021-04" db="EMBL/GenBank/DDBJ databases">
        <authorList>
            <person name="Gilroy R."/>
        </authorList>
    </citation>
    <scope>NUCLEOTIDE SEQUENCE</scope>
    <source>
        <strain evidence="2">USAMLcec3-2134</strain>
    </source>
</reference>
<organism evidence="2 3">
    <name type="scientific">Candidatus Eisenbergiella merdigallinarum</name>
    <dbReference type="NCBI Taxonomy" id="2838552"/>
    <lineage>
        <taxon>Bacteria</taxon>
        <taxon>Bacillati</taxon>
        <taxon>Bacillota</taxon>
        <taxon>Clostridia</taxon>
        <taxon>Lachnospirales</taxon>
        <taxon>Lachnospiraceae</taxon>
        <taxon>Eisenbergiella</taxon>
    </lineage>
</organism>
<feature type="transmembrane region" description="Helical" evidence="1">
    <location>
        <begin position="160"/>
        <end position="179"/>
    </location>
</feature>
<proteinExistence type="predicted"/>
<accession>A0A9D2SCV2</accession>
<evidence type="ECO:0000313" key="3">
    <source>
        <dbReference type="Proteomes" id="UP000886883"/>
    </source>
</evidence>
<feature type="transmembrane region" description="Helical" evidence="1">
    <location>
        <begin position="49"/>
        <end position="71"/>
    </location>
</feature>
<feature type="transmembrane region" description="Helical" evidence="1">
    <location>
        <begin position="12"/>
        <end position="28"/>
    </location>
</feature>
<keyword evidence="1" id="KW-1133">Transmembrane helix</keyword>